<dbReference type="SMART" id="SM00052">
    <property type="entry name" value="EAL"/>
    <property type="match status" value="1"/>
</dbReference>
<dbReference type="Pfam" id="PF00672">
    <property type="entry name" value="HAMP"/>
    <property type="match status" value="1"/>
</dbReference>
<keyword evidence="2" id="KW-0472">Membrane</keyword>
<dbReference type="InterPro" id="IPR001633">
    <property type="entry name" value="EAL_dom"/>
</dbReference>
<evidence type="ECO:0000259" key="3">
    <source>
        <dbReference type="PROSITE" id="PS50883"/>
    </source>
</evidence>
<name>A0ABP9TRH6_9MICC</name>
<dbReference type="Pfam" id="PF00990">
    <property type="entry name" value="GGDEF"/>
    <property type="match status" value="1"/>
</dbReference>
<dbReference type="InterPro" id="IPR029787">
    <property type="entry name" value="Nucleotide_cyclase"/>
</dbReference>
<reference evidence="7" key="1">
    <citation type="journal article" date="2019" name="Int. J. Syst. Evol. Microbiol.">
        <title>The Global Catalogue of Microorganisms (GCM) 10K type strain sequencing project: providing services to taxonomists for standard genome sequencing and annotation.</title>
        <authorList>
            <consortium name="The Broad Institute Genomics Platform"/>
            <consortium name="The Broad Institute Genome Sequencing Center for Infectious Disease"/>
            <person name="Wu L."/>
            <person name="Ma J."/>
        </authorList>
    </citation>
    <scope>NUCLEOTIDE SEQUENCE [LARGE SCALE GENOMIC DNA]</scope>
    <source>
        <strain evidence="7">JCM 18952</strain>
    </source>
</reference>
<evidence type="ECO:0000259" key="4">
    <source>
        <dbReference type="PROSITE" id="PS50885"/>
    </source>
</evidence>
<feature type="domain" description="GGDEF" evidence="5">
    <location>
        <begin position="115"/>
        <end position="246"/>
    </location>
</feature>
<dbReference type="PROSITE" id="PS50887">
    <property type="entry name" value="GGDEF"/>
    <property type="match status" value="1"/>
</dbReference>
<evidence type="ECO:0000259" key="5">
    <source>
        <dbReference type="PROSITE" id="PS50887"/>
    </source>
</evidence>
<dbReference type="RefSeq" id="WP_210100208.1">
    <property type="nucleotide sequence ID" value="NZ_BAABLK010000089.1"/>
</dbReference>
<feature type="domain" description="EAL" evidence="3">
    <location>
        <begin position="255"/>
        <end position="511"/>
    </location>
</feature>
<dbReference type="Gene3D" id="3.30.70.270">
    <property type="match status" value="1"/>
</dbReference>
<dbReference type="PROSITE" id="PS50883">
    <property type="entry name" value="EAL"/>
    <property type="match status" value="1"/>
</dbReference>
<evidence type="ECO:0000313" key="7">
    <source>
        <dbReference type="Proteomes" id="UP001501257"/>
    </source>
</evidence>
<dbReference type="Proteomes" id="UP001501257">
    <property type="component" value="Unassembled WGS sequence"/>
</dbReference>
<dbReference type="Pfam" id="PF00563">
    <property type="entry name" value="EAL"/>
    <property type="match status" value="1"/>
</dbReference>
<evidence type="ECO:0008006" key="8">
    <source>
        <dbReference type="Google" id="ProtNLM"/>
    </source>
</evidence>
<dbReference type="Gene3D" id="3.20.20.450">
    <property type="entry name" value="EAL domain"/>
    <property type="match status" value="1"/>
</dbReference>
<dbReference type="PANTHER" id="PTHR33121">
    <property type="entry name" value="CYCLIC DI-GMP PHOSPHODIESTERASE PDEF"/>
    <property type="match status" value="1"/>
</dbReference>
<keyword evidence="1" id="KW-0812">Transmembrane</keyword>
<proteinExistence type="predicted"/>
<dbReference type="SMART" id="SM00304">
    <property type="entry name" value="HAMP"/>
    <property type="match status" value="1"/>
</dbReference>
<dbReference type="InterPro" id="IPR043128">
    <property type="entry name" value="Rev_trsase/Diguanyl_cyclase"/>
</dbReference>
<keyword evidence="2" id="KW-1133">Transmembrane helix</keyword>
<comment type="caution">
    <text evidence="6">The sequence shown here is derived from an EMBL/GenBank/DDBJ whole genome shotgun (WGS) entry which is preliminary data.</text>
</comment>
<dbReference type="InterPro" id="IPR000160">
    <property type="entry name" value="GGDEF_dom"/>
</dbReference>
<accession>A0ABP9TRH6</accession>
<dbReference type="InterPro" id="IPR003660">
    <property type="entry name" value="HAMP_dom"/>
</dbReference>
<evidence type="ECO:0000256" key="2">
    <source>
        <dbReference type="ARBA" id="ARBA00022989"/>
    </source>
</evidence>
<dbReference type="InterPro" id="IPR035919">
    <property type="entry name" value="EAL_sf"/>
</dbReference>
<dbReference type="CDD" id="cd01949">
    <property type="entry name" value="GGDEF"/>
    <property type="match status" value="1"/>
</dbReference>
<dbReference type="CDD" id="cd01948">
    <property type="entry name" value="EAL"/>
    <property type="match status" value="1"/>
</dbReference>
<dbReference type="PANTHER" id="PTHR33121:SF70">
    <property type="entry name" value="SIGNALING PROTEIN YKOW"/>
    <property type="match status" value="1"/>
</dbReference>
<dbReference type="PROSITE" id="PS50885">
    <property type="entry name" value="HAMP"/>
    <property type="match status" value="1"/>
</dbReference>
<feature type="domain" description="HAMP" evidence="4">
    <location>
        <begin position="13"/>
        <end position="61"/>
    </location>
</feature>
<dbReference type="SUPFAM" id="SSF141868">
    <property type="entry name" value="EAL domain-like"/>
    <property type="match status" value="1"/>
</dbReference>
<dbReference type="EMBL" id="BAABLK010000089">
    <property type="protein sequence ID" value="GAA5228766.1"/>
    <property type="molecule type" value="Genomic_DNA"/>
</dbReference>
<dbReference type="SUPFAM" id="SSF55073">
    <property type="entry name" value="Nucleotide cyclase"/>
    <property type="match status" value="1"/>
</dbReference>
<dbReference type="NCBIfam" id="TIGR00254">
    <property type="entry name" value="GGDEF"/>
    <property type="match status" value="1"/>
</dbReference>
<dbReference type="InterPro" id="IPR050706">
    <property type="entry name" value="Cyclic-di-GMP_PDE-like"/>
</dbReference>
<keyword evidence="7" id="KW-1185">Reference proteome</keyword>
<dbReference type="SMART" id="SM00267">
    <property type="entry name" value="GGDEF"/>
    <property type="match status" value="1"/>
</dbReference>
<protein>
    <recommendedName>
        <fullName evidence="8">Diguanylate cyclase (GGDEF)-like protein</fullName>
    </recommendedName>
</protein>
<evidence type="ECO:0000256" key="1">
    <source>
        <dbReference type="ARBA" id="ARBA00022692"/>
    </source>
</evidence>
<organism evidence="6 7">
    <name type="scientific">Paeniglutamicibacter antarcticus</name>
    <dbReference type="NCBI Taxonomy" id="494023"/>
    <lineage>
        <taxon>Bacteria</taxon>
        <taxon>Bacillati</taxon>
        <taxon>Actinomycetota</taxon>
        <taxon>Actinomycetes</taxon>
        <taxon>Micrococcales</taxon>
        <taxon>Micrococcaceae</taxon>
        <taxon>Paeniglutamicibacter</taxon>
    </lineage>
</organism>
<sequence length="511" mass="56982">MMRPGPSAGDVPRLGKIVDAILRIADMDFNPDLKPSSQRDEIDAIMVGINSMAAELQDTYETLDRRVAERTHMLELARDQMETLAYTDPLTQLANRSALTREINNAISTMAVNETTPVVMLLDLDSFKSINDTYGHDMGDQVLRRLAERLRDSVRSADVIARLGGDEFALLVNVDKHTAMDLARRIVQAMNEVMVIDGVHLSPSSSLGFTWLRIDDATEQQVLLEADTAMYIAKRSATESVIEFEPYMLHERMQRAAMVTDLHSALKNNEFIPYYQSLVSLQDEALNGAEILVRWQREGHGLVGPGEFLEVAEESGLIWYLTEHLLYRALDDLARWRSLGLVDEKFKIHLNVTSRELHRLGFPDLIREALRQHDLPGTVLALEITENRLMSGDSLHQYALLALKNMGVDVYIDDFGIGYSSIGYLAQLPVAGVKIDKSLVDGISSDAKKRRFLAAISGLINACELQCVVEGIETTAQAAELLAIGFTDGQGFLYDRPVGEADFTLMLRSRA</sequence>
<gene>
    <name evidence="6" type="ORF">GCM10025778_33050</name>
</gene>
<evidence type="ECO:0000313" key="6">
    <source>
        <dbReference type="EMBL" id="GAA5228766.1"/>
    </source>
</evidence>
<dbReference type="CDD" id="cd06225">
    <property type="entry name" value="HAMP"/>
    <property type="match status" value="1"/>
</dbReference>